<reference evidence="3 4" key="1">
    <citation type="journal article" date="2023" name="Hortic Res">
        <title>Pangenome of water caltrop reveals structural variations and asymmetric subgenome divergence after allopolyploidization.</title>
        <authorList>
            <person name="Zhang X."/>
            <person name="Chen Y."/>
            <person name="Wang L."/>
            <person name="Yuan Y."/>
            <person name="Fang M."/>
            <person name="Shi L."/>
            <person name="Lu R."/>
            <person name="Comes H.P."/>
            <person name="Ma Y."/>
            <person name="Chen Y."/>
            <person name="Huang G."/>
            <person name="Zhou Y."/>
            <person name="Zheng Z."/>
            <person name="Qiu Y."/>
        </authorList>
    </citation>
    <scope>NUCLEOTIDE SEQUENCE [LARGE SCALE GENOMIC DNA]</scope>
    <source>
        <tissue evidence="3">Roots</tissue>
    </source>
</reference>
<keyword evidence="2" id="KW-0812">Transmembrane</keyword>
<evidence type="ECO:0000256" key="2">
    <source>
        <dbReference type="SAM" id="Phobius"/>
    </source>
</evidence>
<feature type="compositionally biased region" description="Low complexity" evidence="1">
    <location>
        <begin position="10"/>
        <end position="24"/>
    </location>
</feature>
<organism evidence="3 4">
    <name type="scientific">Trapa incisa</name>
    <dbReference type="NCBI Taxonomy" id="236973"/>
    <lineage>
        <taxon>Eukaryota</taxon>
        <taxon>Viridiplantae</taxon>
        <taxon>Streptophyta</taxon>
        <taxon>Embryophyta</taxon>
        <taxon>Tracheophyta</taxon>
        <taxon>Spermatophyta</taxon>
        <taxon>Magnoliopsida</taxon>
        <taxon>eudicotyledons</taxon>
        <taxon>Gunneridae</taxon>
        <taxon>Pentapetalae</taxon>
        <taxon>rosids</taxon>
        <taxon>malvids</taxon>
        <taxon>Myrtales</taxon>
        <taxon>Lythraceae</taxon>
        <taxon>Trapa</taxon>
    </lineage>
</organism>
<name>A0AAN7JPS0_9MYRT</name>
<evidence type="ECO:0000313" key="3">
    <source>
        <dbReference type="EMBL" id="KAK4751559.1"/>
    </source>
</evidence>
<evidence type="ECO:0000313" key="4">
    <source>
        <dbReference type="Proteomes" id="UP001345219"/>
    </source>
</evidence>
<dbReference type="AlphaFoldDB" id="A0AAN7JPS0"/>
<gene>
    <name evidence="3" type="ORF">SAY87_005041</name>
</gene>
<dbReference type="Proteomes" id="UP001345219">
    <property type="component" value="Chromosome 4"/>
</dbReference>
<keyword evidence="4" id="KW-1185">Reference proteome</keyword>
<keyword evidence="2" id="KW-0472">Membrane</keyword>
<proteinExistence type="predicted"/>
<accession>A0AAN7JPS0</accession>
<feature type="region of interest" description="Disordered" evidence="1">
    <location>
        <begin position="1"/>
        <end position="24"/>
    </location>
</feature>
<evidence type="ECO:0000256" key="1">
    <source>
        <dbReference type="SAM" id="MobiDB-lite"/>
    </source>
</evidence>
<protein>
    <submittedName>
        <fullName evidence="3">Uncharacterized protein</fullName>
    </submittedName>
</protein>
<dbReference type="EMBL" id="JAXIOK010000017">
    <property type="protein sequence ID" value="KAK4751559.1"/>
    <property type="molecule type" value="Genomic_DNA"/>
</dbReference>
<comment type="caution">
    <text evidence="3">The sequence shown here is derived from an EMBL/GenBank/DDBJ whole genome shotgun (WGS) entry which is preliminary data.</text>
</comment>
<sequence length="140" mass="15381">MQPLVMTCQGISSQSSGSTSPTGSSTLPVLCSIWLEDIRIPGKPLKDLLLDAIAMLFSHFNSVLGVLVGLNFWPITTLYFPIEMYLRQKKVMGLDSPATIHLVTVMGFIGSLEELIIAKVMNHSIQFNCSIWPVALLVFV</sequence>
<keyword evidence="2" id="KW-1133">Transmembrane helix</keyword>
<feature type="transmembrane region" description="Helical" evidence="2">
    <location>
        <begin position="52"/>
        <end position="80"/>
    </location>
</feature>